<dbReference type="PANTHER" id="PTHR33463:SF218">
    <property type="entry name" value="DISEASE RESISTANCE PROTEIN RPS2-LIKE"/>
    <property type="match status" value="1"/>
</dbReference>
<comment type="caution">
    <text evidence="9">The sequence shown here is derived from an EMBL/GenBank/DDBJ whole genome shotgun (WGS) entry which is preliminary data.</text>
</comment>
<keyword evidence="4" id="KW-0547">Nucleotide-binding</keyword>
<evidence type="ECO:0000259" key="7">
    <source>
        <dbReference type="Pfam" id="PF00931"/>
    </source>
</evidence>
<dbReference type="FunFam" id="1.10.10.10:FF:000322">
    <property type="entry name" value="Probable disease resistance protein At1g63360"/>
    <property type="match status" value="1"/>
</dbReference>
<evidence type="ECO:0000256" key="4">
    <source>
        <dbReference type="ARBA" id="ARBA00022741"/>
    </source>
</evidence>
<dbReference type="InterPro" id="IPR032675">
    <property type="entry name" value="LRR_dom_sf"/>
</dbReference>
<dbReference type="GO" id="GO:0005524">
    <property type="term" value="F:ATP binding"/>
    <property type="evidence" value="ECO:0007669"/>
    <property type="project" value="UniProtKB-KW"/>
</dbReference>
<evidence type="ECO:0000259" key="8">
    <source>
        <dbReference type="Pfam" id="PF23598"/>
    </source>
</evidence>
<evidence type="ECO:0000313" key="10">
    <source>
        <dbReference type="Proteomes" id="UP000224567"/>
    </source>
</evidence>
<proteinExistence type="inferred from homology"/>
<dbReference type="PRINTS" id="PR00364">
    <property type="entry name" value="DISEASERSIST"/>
</dbReference>
<evidence type="ECO:0000256" key="6">
    <source>
        <dbReference type="ARBA" id="ARBA00022840"/>
    </source>
</evidence>
<dbReference type="PANTHER" id="PTHR33463">
    <property type="entry name" value="NB-ARC DOMAIN-CONTAINING PROTEIN-RELATED"/>
    <property type="match status" value="1"/>
</dbReference>
<dbReference type="InterPro" id="IPR002182">
    <property type="entry name" value="NB-ARC"/>
</dbReference>
<dbReference type="FunFam" id="1.10.8.430:FF:000003">
    <property type="entry name" value="Probable disease resistance protein At5g66910"/>
    <property type="match status" value="1"/>
</dbReference>
<evidence type="ECO:0000256" key="2">
    <source>
        <dbReference type="ARBA" id="ARBA00022614"/>
    </source>
</evidence>
<dbReference type="OrthoDB" id="1937853at2759"/>
<reference evidence="9 10" key="1">
    <citation type="journal article" date="2017" name="Genome Biol.">
        <title>New reference genome sequences of hot pepper reveal the massive evolution of plant disease-resistance genes by retroduplication.</title>
        <authorList>
            <person name="Kim S."/>
            <person name="Park J."/>
            <person name="Yeom S.I."/>
            <person name="Kim Y.M."/>
            <person name="Seo E."/>
            <person name="Kim K.T."/>
            <person name="Kim M.S."/>
            <person name="Lee J.M."/>
            <person name="Cheong K."/>
            <person name="Shin H.S."/>
            <person name="Kim S.B."/>
            <person name="Han K."/>
            <person name="Lee J."/>
            <person name="Park M."/>
            <person name="Lee H.A."/>
            <person name="Lee H.Y."/>
            <person name="Lee Y."/>
            <person name="Oh S."/>
            <person name="Lee J.H."/>
            <person name="Choi E."/>
            <person name="Choi E."/>
            <person name="Lee S.E."/>
            <person name="Jeon J."/>
            <person name="Kim H."/>
            <person name="Choi G."/>
            <person name="Song H."/>
            <person name="Lee J."/>
            <person name="Lee S.C."/>
            <person name="Kwon J.K."/>
            <person name="Lee H.Y."/>
            <person name="Koo N."/>
            <person name="Hong Y."/>
            <person name="Kim R.W."/>
            <person name="Kang W.H."/>
            <person name="Huh J.H."/>
            <person name="Kang B.C."/>
            <person name="Yang T.J."/>
            <person name="Lee Y.H."/>
            <person name="Bennetzen J.L."/>
            <person name="Choi D."/>
        </authorList>
    </citation>
    <scope>NUCLEOTIDE SEQUENCE [LARGE SCALE GENOMIC DNA]</scope>
    <source>
        <strain evidence="10">cv. PBC81</strain>
    </source>
</reference>
<evidence type="ECO:0000256" key="1">
    <source>
        <dbReference type="ARBA" id="ARBA00008894"/>
    </source>
</evidence>
<sequence length="1005" mass="114823">MDILFNVVGGFVVEVGKFISKCVYPKIESIIHFSSKIENLRKEMEKLAKFRDAIKEKVEGAEGEGYKPKSDVIEWIEDVRELEKEWESMQDSIATAKTLVYKCCPKCRLRSEVSTQGQNIRDQLCRLIEVGENFGSNLVVENYQMKNVEFIPGPSIEGQPAATMNLNGILRLLEDDRVCIIGVWGPGGVGKTTLVKNLNNELLKNVPSSKLSFGIVIWVTVPKPPIDIRKIQAQIASRLNLKLDNEGSDKSISSKIFQRLKEEKSFLLILDDVWEPINLDDVGVPQPEDSTRSKVIITSRFLDVCKQMRTNTEVKVATLKEDESWQLFVKNTGDSAKLEHIQPLAQEIARECDGLPLAITVIGTSMRGKTRVELWEDALDSLRRSEPYNKNVKDKVYNVIKWSYDSLESLDIQRCFLYCSLYPVVVPIDDVIHCWWAEGILGEHDTYQKAYNRGIKILETLTDACMLEVHMVNFSWTRYMDCVKMHDVVRDVAIWIDNCFGNEQNSLIQSGIGLTEISHVKVSVSVKRISFIGNKIEHLPDCFTKCSLTTSLLLQDNNLLEEIPREFFLNYPALTVLNLSETGIRALPSSINSLCQLRALILQNCPKLTELPPIGDLHNLQLLDCDNTRLSSPPQGMDKLTNLRLLNLPAYDLKSINKGFFLTLSSIEKLNMLESEHYNTYYYVDIFSSTSRNFKGTLLGPTSFDEISYLHNLTSLFITLESSSIINRDHTWMARLKRFHIEVGNFPYLIHFKKSAKTICISNCENFNGELSGMLQFASDLHLGNCTGFRKLIANKSFNGLKSLDIRQCFRDFEQVEEGCGIDPLPNLEYLKLEMHYNLKSVSEFSQHLGLKFSKLRQLDVFNCYSLTHLFYVGGAFPVPKHLELIAIKDCPQLVHLFVQCRSSDQATLVDSEIPRVRWLMLVFLSQLRRLGGPQSMWEHLEELEVIGCTGLRKLPLSIQTSKNIVITGDPFWWSIILEWDDDNFKSNLKHRFQPYNLLRPLHLR</sequence>
<dbReference type="Proteomes" id="UP000224567">
    <property type="component" value="Unassembled WGS sequence"/>
</dbReference>
<dbReference type="InterPro" id="IPR050905">
    <property type="entry name" value="Plant_NBS-LRR"/>
</dbReference>
<dbReference type="Gene3D" id="3.40.50.300">
    <property type="entry name" value="P-loop containing nucleotide triphosphate hydrolases"/>
    <property type="match status" value="1"/>
</dbReference>
<dbReference type="GO" id="GO:0051607">
    <property type="term" value="P:defense response to virus"/>
    <property type="evidence" value="ECO:0007669"/>
    <property type="project" value="UniProtKB-ARBA"/>
</dbReference>
<keyword evidence="3" id="KW-0677">Repeat</keyword>
<feature type="domain" description="Disease resistance R13L4/SHOC-2-like LRR" evidence="8">
    <location>
        <begin position="531"/>
        <end position="748"/>
    </location>
</feature>
<evidence type="ECO:0000256" key="3">
    <source>
        <dbReference type="ARBA" id="ARBA00022737"/>
    </source>
</evidence>
<dbReference type="InterPro" id="IPR027417">
    <property type="entry name" value="P-loop_NTPase"/>
</dbReference>
<dbReference type="SUPFAM" id="SSF52540">
    <property type="entry name" value="P-loop containing nucleoside triphosphate hydrolases"/>
    <property type="match status" value="1"/>
</dbReference>
<name>A0A2G2W3Y4_CAPBA</name>
<dbReference type="Gene3D" id="3.80.10.10">
    <property type="entry name" value="Ribonuclease Inhibitor"/>
    <property type="match status" value="2"/>
</dbReference>
<protein>
    <submittedName>
        <fullName evidence="9">Uncharacterized protein</fullName>
    </submittedName>
</protein>
<keyword evidence="5" id="KW-0611">Plant defense</keyword>
<organism evidence="9 10">
    <name type="scientific">Capsicum baccatum</name>
    <name type="common">Peruvian pepper</name>
    <dbReference type="NCBI Taxonomy" id="33114"/>
    <lineage>
        <taxon>Eukaryota</taxon>
        <taxon>Viridiplantae</taxon>
        <taxon>Streptophyta</taxon>
        <taxon>Embryophyta</taxon>
        <taxon>Tracheophyta</taxon>
        <taxon>Spermatophyta</taxon>
        <taxon>Magnoliopsida</taxon>
        <taxon>eudicotyledons</taxon>
        <taxon>Gunneridae</taxon>
        <taxon>Pentapetalae</taxon>
        <taxon>asterids</taxon>
        <taxon>lamiids</taxon>
        <taxon>Solanales</taxon>
        <taxon>Solanaceae</taxon>
        <taxon>Solanoideae</taxon>
        <taxon>Capsiceae</taxon>
        <taxon>Capsicum</taxon>
    </lineage>
</organism>
<comment type="similarity">
    <text evidence="1">Belongs to the disease resistance NB-LRR family.</text>
</comment>
<dbReference type="EMBL" id="MLFT02000008">
    <property type="protein sequence ID" value="PHT39942.1"/>
    <property type="molecule type" value="Genomic_DNA"/>
</dbReference>
<keyword evidence="2" id="KW-0433">Leucine-rich repeat</keyword>
<evidence type="ECO:0000313" key="9">
    <source>
        <dbReference type="EMBL" id="PHT39942.1"/>
    </source>
</evidence>
<feature type="domain" description="NB-ARC" evidence="7">
    <location>
        <begin position="171"/>
        <end position="333"/>
    </location>
</feature>
<dbReference type="Gene3D" id="1.10.8.430">
    <property type="entry name" value="Helical domain of apoptotic protease-activating factors"/>
    <property type="match status" value="1"/>
</dbReference>
<dbReference type="Pfam" id="PF00931">
    <property type="entry name" value="NB-ARC"/>
    <property type="match status" value="1"/>
</dbReference>
<dbReference type="FunFam" id="3.40.50.300:FF:001091">
    <property type="entry name" value="Probable disease resistance protein At1g61300"/>
    <property type="match status" value="1"/>
</dbReference>
<keyword evidence="6" id="KW-0067">ATP-binding</keyword>
<dbReference type="InterPro" id="IPR055414">
    <property type="entry name" value="LRR_R13L4/SHOC2-like"/>
</dbReference>
<gene>
    <name evidence="9" type="ORF">CQW23_18796</name>
</gene>
<dbReference type="SUPFAM" id="SSF52058">
    <property type="entry name" value="L domain-like"/>
    <property type="match status" value="1"/>
</dbReference>
<dbReference type="InterPro" id="IPR042197">
    <property type="entry name" value="Apaf_helical"/>
</dbReference>
<dbReference type="AlphaFoldDB" id="A0A2G2W3Y4"/>
<keyword evidence="10" id="KW-1185">Reference proteome</keyword>
<dbReference type="GO" id="GO:0043531">
    <property type="term" value="F:ADP binding"/>
    <property type="evidence" value="ECO:0007669"/>
    <property type="project" value="InterPro"/>
</dbReference>
<evidence type="ECO:0000256" key="5">
    <source>
        <dbReference type="ARBA" id="ARBA00022821"/>
    </source>
</evidence>
<reference evidence="10" key="2">
    <citation type="journal article" date="2017" name="J. Anim. Genet.">
        <title>Multiple reference genome sequences of hot pepper reveal the massive evolution of plant disease resistance genes by retroduplication.</title>
        <authorList>
            <person name="Kim S."/>
            <person name="Park J."/>
            <person name="Yeom S.-I."/>
            <person name="Kim Y.-M."/>
            <person name="Seo E."/>
            <person name="Kim K.-T."/>
            <person name="Kim M.-S."/>
            <person name="Lee J.M."/>
            <person name="Cheong K."/>
            <person name="Shin H.-S."/>
            <person name="Kim S.-B."/>
            <person name="Han K."/>
            <person name="Lee J."/>
            <person name="Park M."/>
            <person name="Lee H.-A."/>
            <person name="Lee H.-Y."/>
            <person name="Lee Y."/>
            <person name="Oh S."/>
            <person name="Lee J.H."/>
            <person name="Choi E."/>
            <person name="Choi E."/>
            <person name="Lee S.E."/>
            <person name="Jeon J."/>
            <person name="Kim H."/>
            <person name="Choi G."/>
            <person name="Song H."/>
            <person name="Lee J."/>
            <person name="Lee S.-C."/>
            <person name="Kwon J.-K."/>
            <person name="Lee H.-Y."/>
            <person name="Koo N."/>
            <person name="Hong Y."/>
            <person name="Kim R.W."/>
            <person name="Kang W.-H."/>
            <person name="Huh J.H."/>
            <person name="Kang B.-C."/>
            <person name="Yang T.-J."/>
            <person name="Lee Y.-H."/>
            <person name="Bennetzen J.L."/>
            <person name="Choi D."/>
        </authorList>
    </citation>
    <scope>NUCLEOTIDE SEQUENCE [LARGE SCALE GENOMIC DNA]</scope>
    <source>
        <strain evidence="10">cv. PBC81</strain>
    </source>
</reference>
<accession>A0A2G2W3Y4</accession>
<dbReference type="Pfam" id="PF23598">
    <property type="entry name" value="LRR_14"/>
    <property type="match status" value="1"/>
</dbReference>